<accession>A0A1A8W2V8</accession>
<dbReference type="Proteomes" id="UP000078546">
    <property type="component" value="Unassembled WGS sequence"/>
</dbReference>
<protein>
    <recommendedName>
        <fullName evidence="2">EGF-like domain-containing protein</fullName>
    </recommendedName>
</protein>
<dbReference type="EMBL" id="FLQU01001820">
    <property type="protein sequence ID" value="SBS94589.1"/>
    <property type="molecule type" value="Genomic_DNA"/>
</dbReference>
<evidence type="ECO:0000313" key="4">
    <source>
        <dbReference type="EMBL" id="SBS94589.1"/>
    </source>
</evidence>
<name>A0A1A8W2V8_PLAOA</name>
<proteinExistence type="predicted"/>
<evidence type="ECO:0000313" key="6">
    <source>
        <dbReference type="Proteomes" id="UP000078560"/>
    </source>
</evidence>
<reference evidence="3" key="1">
    <citation type="submission" date="2016-05" db="EMBL/GenBank/DDBJ databases">
        <authorList>
            <person name="Lavstsen T."/>
            <person name="Jespersen J.S."/>
        </authorList>
    </citation>
    <scope>NUCLEOTIDE SEQUENCE [LARGE SCALE GENOMIC DNA]</scope>
</reference>
<feature type="compositionally biased region" description="Gly residues" evidence="1">
    <location>
        <begin position="216"/>
        <end position="233"/>
    </location>
</feature>
<feature type="domain" description="EGF-like" evidence="2">
    <location>
        <begin position="1508"/>
        <end position="1521"/>
    </location>
</feature>
<evidence type="ECO:0000256" key="1">
    <source>
        <dbReference type="SAM" id="MobiDB-lite"/>
    </source>
</evidence>
<gene>
    <name evidence="3" type="ORF">POVCU1_012590</name>
    <name evidence="4" type="ORF">POVCU2_0089240</name>
</gene>
<dbReference type="InterPro" id="IPR000742">
    <property type="entry name" value="EGF"/>
</dbReference>
<reference evidence="5 6" key="2">
    <citation type="submission" date="2016-05" db="EMBL/GenBank/DDBJ databases">
        <authorList>
            <person name="Naeem Raeece"/>
        </authorList>
    </citation>
    <scope>NUCLEOTIDE SEQUENCE [LARGE SCALE GENOMIC DNA]</scope>
</reference>
<evidence type="ECO:0000259" key="2">
    <source>
        <dbReference type="PROSITE" id="PS01186"/>
    </source>
</evidence>
<sequence length="1724" mass="200771">MHCAEALYHSQGLRKTQKRIRVRRLLHPSDFCSKFSAKNMCLPKNARKSSGDEKNNINYDVVEKKKKNSEMISMLSVSYEHNYKLLLETSERNNRVICVKKEYDDLIYYTHDNECDPQNTFSFSFNSTFKFDENFYLQFIKNKESFTEIEINPYLAIGSCISCFFLDEMNLLSMYGYTFVYRKSSEVQYKRYYQNIIDQHYHAVKDASEHLRANGSGSGSGSGNGRNASGGSGVILHYDNHDEHHEMLHDEHHEMLHNEHHEMMHDEHHELLHASVQENQILQNFLKENRIYYTYDEIGKGRSAIQHGDMHGGKAYGGDVHRGSSLEREMIDSFFTALKEEEEDEIVGDNDSLGRRKSSLHLEGLTNLVHKEQECKFYKEDINKKKIWTNVTFVNSFTKLNILSHIDKYSGTYDELKHFSFHEKYKREKVNDYLSMMLDLENKEYLLHSNVFILIANEEIKFLKDVLFCSTTSNDDTSISYIHDENIINEYEKIKSQYMSKKGENYVFLLKVLYHNNRLQLVLVDSIRGSSDPMKLSIPFFFLVSHSHFSQFTHFSMKDNLIGWVKKSKILYIRSVHKMFSCFRESMTYTGKPYDVVSVENKIISNIYLLYLSHTTFRYVIFGRYNPIKNYALYKNVSFEAILLNMISTFTVEELTDYKKFFEKITKKEIKNIKDIKKRKRMDVFEIFVIPSDTYLNFQNVLSKLFKAIFDCGGKHISKLVKIAVLRSHYDMLYNFNCYNYQLYSFLVNLLDLHKYYYEHADLNGLFLESQEILKDMVIRTLNEMNNLIPFNSDKTLIKYLIIILYSGNDMFCLDKENSMYIQLIYELRHLNISHAIIVAYLSGDKHGTLCSRAESKKFSDNKQIGRNYIYETHVDDNAYLKHGITGKYNGSDFTSAFLRRFDNKYFGDFHITVRSDNEFTLGIFLVSFTATVIFIVGELHKETKRIYVYRIFKNIFIKNYSYNITRYYTFWNSKLYAFTQYEPECVLLFNRYNLYEKKTAKEQPPHEGKTKSEGASEEVTTVVGDLATVDGVIAAGDVATVDGVIATGEATVVDDVIGIDNATVVDDVIGTDNATVVDDVIGTDNATVVDDVIGTSNVIATDEETFGGLGGLHGLRGNDELVEHFNSRRESCLCDKNMINKPKGEFVVSEYLQLRSSFMEKMKDQNRDLYERMLNYNFFNDPLDISYKTKNFQYEKLKDICKDIQFKQDRLCLFHKSRIILAYLYLLSTTPDLTFYVVSPLVFIKPQKYCDQYDIPLVLNNMLKNRNFYKKSSKICINYAFAHFISAGDKTSNLIVTAKISGTMVNISKNNLLLLFPLSKRVDILDYSKNNEYDIKEEIINEYFILGNPYTPINIISYSFKKYDEIKKNSHITISGAFVKQEDDKFVTYHKITEHFNEQLNCTESHAFEINGEILCFCDLFGKSKNKRDREGENNRRTTCLYPFCEESKKFCYINEECVNGHCVCIDGYFRNPMSSLCEKNNECFINSKDTCKDPGKCVLANNRYVCLCPFPYVRVLKNCLHPLTAIKMGLRIFNNFENDFSNDEDDASKTEKFYTNVFGSMSEYIRAAINDIVKPEVKSRIYVKPIKKLKNGIKATIIINQKNDPNDPNEPTPIEVFNIFLNQLSDSTSALNNGFYAYFARHTYIEYVKSFSKNDDHSPLYECFIKYLPTVFIKIFRVDIFNDISIVAKTELAQCEANLDLCLPIWTYSMGKLHISNRNHHC</sequence>
<dbReference type="EMBL" id="FLQV01000234">
    <property type="protein sequence ID" value="SBS85489.1"/>
    <property type="molecule type" value="Genomic_DNA"/>
</dbReference>
<evidence type="ECO:0000313" key="5">
    <source>
        <dbReference type="Proteomes" id="UP000078546"/>
    </source>
</evidence>
<dbReference type="Proteomes" id="UP000078560">
    <property type="component" value="Unassembled WGS sequence"/>
</dbReference>
<feature type="region of interest" description="Disordered" evidence="1">
    <location>
        <begin position="211"/>
        <end position="234"/>
    </location>
</feature>
<evidence type="ECO:0000313" key="3">
    <source>
        <dbReference type="EMBL" id="SBS85489.1"/>
    </source>
</evidence>
<organism evidence="3 5">
    <name type="scientific">Plasmodium ovale curtisi</name>
    <dbReference type="NCBI Taxonomy" id="864141"/>
    <lineage>
        <taxon>Eukaryota</taxon>
        <taxon>Sar</taxon>
        <taxon>Alveolata</taxon>
        <taxon>Apicomplexa</taxon>
        <taxon>Aconoidasida</taxon>
        <taxon>Haemosporida</taxon>
        <taxon>Plasmodiidae</taxon>
        <taxon>Plasmodium</taxon>
        <taxon>Plasmodium (Plasmodium)</taxon>
    </lineage>
</organism>
<dbReference type="PROSITE" id="PS01186">
    <property type="entry name" value="EGF_2"/>
    <property type="match status" value="1"/>
</dbReference>